<name>A0ABS6G4P6_9FIRM</name>
<evidence type="ECO:0000313" key="12">
    <source>
        <dbReference type="EMBL" id="MBU5677465.1"/>
    </source>
</evidence>
<dbReference type="EC" id="2.7.7.2" evidence="10"/>
<keyword evidence="13" id="KW-1185">Reference proteome</keyword>
<evidence type="ECO:0000256" key="6">
    <source>
        <dbReference type="ARBA" id="ARBA00022777"/>
    </source>
</evidence>
<dbReference type="Pfam" id="PF01687">
    <property type="entry name" value="Flavokinase"/>
    <property type="match status" value="1"/>
</dbReference>
<dbReference type="RefSeq" id="WP_216418234.1">
    <property type="nucleotide sequence ID" value="NZ_JAHLQK010000005.1"/>
</dbReference>
<keyword evidence="3 10" id="KW-0808">Transferase</keyword>
<keyword evidence="6 10" id="KW-0418">Kinase</keyword>
<evidence type="ECO:0000256" key="5">
    <source>
        <dbReference type="ARBA" id="ARBA00022741"/>
    </source>
</evidence>
<dbReference type="InterPro" id="IPR015864">
    <property type="entry name" value="FAD_synthase"/>
</dbReference>
<accession>A0ABS6G4P6</accession>
<comment type="pathway">
    <text evidence="10">Cofactor biosynthesis; FMN biosynthesis; FMN from riboflavin (ATP route): step 1/1.</text>
</comment>
<dbReference type="InterPro" id="IPR023468">
    <property type="entry name" value="Riboflavin_kinase"/>
</dbReference>
<dbReference type="GO" id="GO:0003919">
    <property type="term" value="F:FMN adenylyltransferase activity"/>
    <property type="evidence" value="ECO:0007669"/>
    <property type="project" value="UniProtKB-EC"/>
</dbReference>
<evidence type="ECO:0000259" key="11">
    <source>
        <dbReference type="SMART" id="SM00904"/>
    </source>
</evidence>
<reference evidence="12 13" key="1">
    <citation type="submission" date="2021-06" db="EMBL/GenBank/DDBJ databases">
        <authorList>
            <person name="Sun Q."/>
            <person name="Li D."/>
        </authorList>
    </citation>
    <scope>NUCLEOTIDE SEQUENCE [LARGE SCALE GENOMIC DNA]</scope>
    <source>
        <strain evidence="12 13">MSJ-5</strain>
    </source>
</reference>
<keyword evidence="7 10" id="KW-0274">FAD</keyword>
<keyword evidence="5 10" id="KW-0547">Nucleotide-binding</keyword>
<dbReference type="GO" id="GO:0008531">
    <property type="term" value="F:riboflavin kinase activity"/>
    <property type="evidence" value="ECO:0007669"/>
    <property type="project" value="UniProtKB-EC"/>
</dbReference>
<keyword evidence="2 10" id="KW-0288">FMN</keyword>
<comment type="caution">
    <text evidence="12">The sequence shown here is derived from an EMBL/GenBank/DDBJ whole genome shotgun (WGS) entry which is preliminary data.</text>
</comment>
<dbReference type="SMART" id="SM00904">
    <property type="entry name" value="Flavokinase"/>
    <property type="match status" value="1"/>
</dbReference>
<evidence type="ECO:0000256" key="2">
    <source>
        <dbReference type="ARBA" id="ARBA00022643"/>
    </source>
</evidence>
<feature type="domain" description="Riboflavin kinase" evidence="11">
    <location>
        <begin position="182"/>
        <end position="306"/>
    </location>
</feature>
<dbReference type="InterPro" id="IPR015865">
    <property type="entry name" value="Riboflavin_kinase_bac/euk"/>
</dbReference>
<dbReference type="NCBIfam" id="NF004162">
    <property type="entry name" value="PRK05627.1-5"/>
    <property type="match status" value="1"/>
</dbReference>
<evidence type="ECO:0000256" key="7">
    <source>
        <dbReference type="ARBA" id="ARBA00022827"/>
    </source>
</evidence>
<evidence type="ECO:0000313" key="13">
    <source>
        <dbReference type="Proteomes" id="UP000779508"/>
    </source>
</evidence>
<keyword evidence="1 10" id="KW-0285">Flavoprotein</keyword>
<dbReference type="NCBIfam" id="TIGR00083">
    <property type="entry name" value="ribF"/>
    <property type="match status" value="1"/>
</dbReference>
<comment type="pathway">
    <text evidence="10">Cofactor biosynthesis; FAD biosynthesis; FAD from FMN: step 1/1.</text>
</comment>
<dbReference type="EMBL" id="JAHLQK010000005">
    <property type="protein sequence ID" value="MBU5677465.1"/>
    <property type="molecule type" value="Genomic_DNA"/>
</dbReference>
<evidence type="ECO:0000256" key="4">
    <source>
        <dbReference type="ARBA" id="ARBA00022695"/>
    </source>
</evidence>
<comment type="similarity">
    <text evidence="10">Belongs to the ribF family.</text>
</comment>
<dbReference type="CDD" id="cd02064">
    <property type="entry name" value="FAD_synthetase_N"/>
    <property type="match status" value="1"/>
</dbReference>
<dbReference type="NCBIfam" id="NF004160">
    <property type="entry name" value="PRK05627.1-3"/>
    <property type="match status" value="1"/>
</dbReference>
<comment type="catalytic activity">
    <reaction evidence="10">
        <text>FMN + ATP + H(+) = FAD + diphosphate</text>
        <dbReference type="Rhea" id="RHEA:17237"/>
        <dbReference type="ChEBI" id="CHEBI:15378"/>
        <dbReference type="ChEBI" id="CHEBI:30616"/>
        <dbReference type="ChEBI" id="CHEBI:33019"/>
        <dbReference type="ChEBI" id="CHEBI:57692"/>
        <dbReference type="ChEBI" id="CHEBI:58210"/>
        <dbReference type="EC" id="2.7.7.2"/>
    </reaction>
</comment>
<evidence type="ECO:0000256" key="1">
    <source>
        <dbReference type="ARBA" id="ARBA00022630"/>
    </source>
</evidence>
<dbReference type="PANTHER" id="PTHR22749:SF6">
    <property type="entry name" value="RIBOFLAVIN KINASE"/>
    <property type="match status" value="1"/>
</dbReference>
<comment type="catalytic activity">
    <reaction evidence="10">
        <text>riboflavin + ATP = FMN + ADP + H(+)</text>
        <dbReference type="Rhea" id="RHEA:14357"/>
        <dbReference type="ChEBI" id="CHEBI:15378"/>
        <dbReference type="ChEBI" id="CHEBI:30616"/>
        <dbReference type="ChEBI" id="CHEBI:57986"/>
        <dbReference type="ChEBI" id="CHEBI:58210"/>
        <dbReference type="ChEBI" id="CHEBI:456216"/>
        <dbReference type="EC" id="2.7.1.26"/>
    </reaction>
</comment>
<evidence type="ECO:0000256" key="9">
    <source>
        <dbReference type="ARBA" id="ARBA00023268"/>
    </source>
</evidence>
<dbReference type="Pfam" id="PF06574">
    <property type="entry name" value="FAD_syn"/>
    <property type="match status" value="1"/>
</dbReference>
<evidence type="ECO:0000256" key="3">
    <source>
        <dbReference type="ARBA" id="ARBA00022679"/>
    </source>
</evidence>
<dbReference type="PIRSF" id="PIRSF004491">
    <property type="entry name" value="FAD_Synth"/>
    <property type="match status" value="1"/>
</dbReference>
<keyword evidence="4 10" id="KW-0548">Nucleotidyltransferase</keyword>
<evidence type="ECO:0000256" key="10">
    <source>
        <dbReference type="PIRNR" id="PIRNR004491"/>
    </source>
</evidence>
<dbReference type="Proteomes" id="UP000779508">
    <property type="component" value="Unassembled WGS sequence"/>
</dbReference>
<gene>
    <name evidence="12" type="ORF">KQI88_13665</name>
</gene>
<organism evidence="12 13">
    <name type="scientific">Alkaliphilus flagellatus</name>
    <dbReference type="NCBI Taxonomy" id="2841507"/>
    <lineage>
        <taxon>Bacteria</taxon>
        <taxon>Bacillati</taxon>
        <taxon>Bacillota</taxon>
        <taxon>Clostridia</taxon>
        <taxon>Peptostreptococcales</taxon>
        <taxon>Natronincolaceae</taxon>
        <taxon>Alkaliphilus</taxon>
    </lineage>
</organism>
<protein>
    <recommendedName>
        <fullName evidence="10">Riboflavin biosynthesis protein</fullName>
    </recommendedName>
    <domain>
        <recommendedName>
            <fullName evidence="10">Riboflavin kinase</fullName>
            <ecNumber evidence="10">2.7.1.26</ecNumber>
        </recommendedName>
        <alternativeName>
            <fullName evidence="10">Flavokinase</fullName>
        </alternativeName>
    </domain>
    <domain>
        <recommendedName>
            <fullName evidence="10">FMN adenylyltransferase</fullName>
            <ecNumber evidence="10">2.7.7.2</ecNumber>
        </recommendedName>
        <alternativeName>
            <fullName evidence="10">FAD pyrophosphorylase</fullName>
        </alternativeName>
        <alternativeName>
            <fullName evidence="10">FAD synthase</fullName>
        </alternativeName>
    </domain>
</protein>
<sequence>MKTIKQYNQLDKSVQRGVALGNFDGIHIGHQKLITTLIEKCRANGLESCVYTFGNHPLAVITGREAPPQITNINMKKKILDSLGVELLYLEEFNKNLMVLSPEDFVKNILVDRLNCRIVVVGFDYNFGYKAQGNVELLKKMGQKHGFEVYEIHPVTIDNKKVGSSTIREYIKNGDIEDANVFLGRPYSIYSKVVHGKGRGHKLGYPTANILIESSHLVPKEGVYATFIKINNSIYKGATCVGTNPTFGANSISIETFIINFNEDIYDQYIELQFIKRLRDQIKFNNVDDLIKQMNQDANNANIYLQL</sequence>
<evidence type="ECO:0000256" key="8">
    <source>
        <dbReference type="ARBA" id="ARBA00022840"/>
    </source>
</evidence>
<proteinExistence type="inferred from homology"/>
<dbReference type="PANTHER" id="PTHR22749">
    <property type="entry name" value="RIBOFLAVIN KINASE/FMN ADENYLYLTRANSFERASE"/>
    <property type="match status" value="1"/>
</dbReference>
<dbReference type="InterPro" id="IPR002606">
    <property type="entry name" value="Riboflavin_kinase_bac"/>
</dbReference>
<keyword evidence="9" id="KW-0511">Multifunctional enzyme</keyword>
<keyword evidence="8 10" id="KW-0067">ATP-binding</keyword>
<dbReference type="EC" id="2.7.1.26" evidence="10"/>